<dbReference type="AlphaFoldDB" id="A0A4R0NNJ5"/>
<evidence type="ECO:0000313" key="3">
    <source>
        <dbReference type="Proteomes" id="UP000291485"/>
    </source>
</evidence>
<evidence type="ECO:0000256" key="1">
    <source>
        <dbReference type="SAM" id="Phobius"/>
    </source>
</evidence>
<evidence type="ECO:0000313" key="2">
    <source>
        <dbReference type="EMBL" id="TCD00745.1"/>
    </source>
</evidence>
<reference evidence="2 3" key="1">
    <citation type="submission" date="2019-02" db="EMBL/GenBank/DDBJ databases">
        <title>Pedobacter sp. RP-3-11 sp. nov., isolated from Arctic soil.</title>
        <authorList>
            <person name="Dahal R.H."/>
        </authorList>
    </citation>
    <scope>NUCLEOTIDE SEQUENCE [LARGE SCALE GENOMIC DNA]</scope>
    <source>
        <strain evidence="2 3">RP-3-11</strain>
    </source>
</reference>
<dbReference type="RefSeq" id="WP_131562185.1">
    <property type="nucleotide sequence ID" value="NZ_SJSN01000020.1"/>
</dbReference>
<accession>A0A4R0NNJ5</accession>
<protein>
    <submittedName>
        <fullName evidence="2">Uncharacterized protein</fullName>
    </submittedName>
</protein>
<comment type="caution">
    <text evidence="2">The sequence shown here is derived from an EMBL/GenBank/DDBJ whole genome shotgun (WGS) entry which is preliminary data.</text>
</comment>
<name>A0A4R0NNJ5_9SPHI</name>
<keyword evidence="1" id="KW-1133">Transmembrane helix</keyword>
<proteinExistence type="predicted"/>
<organism evidence="2 3">
    <name type="scientific">Pedobacter frigidisoli</name>
    <dbReference type="NCBI Taxonomy" id="2530455"/>
    <lineage>
        <taxon>Bacteria</taxon>
        <taxon>Pseudomonadati</taxon>
        <taxon>Bacteroidota</taxon>
        <taxon>Sphingobacteriia</taxon>
        <taxon>Sphingobacteriales</taxon>
        <taxon>Sphingobacteriaceae</taxon>
        <taxon>Pedobacter</taxon>
    </lineage>
</organism>
<dbReference type="EMBL" id="SJSN01000020">
    <property type="protein sequence ID" value="TCD00745.1"/>
    <property type="molecule type" value="Genomic_DNA"/>
</dbReference>
<keyword evidence="3" id="KW-1185">Reference proteome</keyword>
<sequence>MFLAIVIIPIYLLAIVAMFYMGSFTKALMFFGMLLIATFVLFLFINHPSSSAMAVISIMALFAFKLKD</sequence>
<gene>
    <name evidence="2" type="ORF">EZ449_19795</name>
</gene>
<dbReference type="OrthoDB" id="771313at2"/>
<feature type="transmembrane region" description="Helical" evidence="1">
    <location>
        <begin position="6"/>
        <end position="22"/>
    </location>
</feature>
<dbReference type="Proteomes" id="UP000291485">
    <property type="component" value="Unassembled WGS sequence"/>
</dbReference>
<keyword evidence="1" id="KW-0812">Transmembrane</keyword>
<keyword evidence="1" id="KW-0472">Membrane</keyword>
<feature type="transmembrane region" description="Helical" evidence="1">
    <location>
        <begin position="27"/>
        <end position="45"/>
    </location>
</feature>